<dbReference type="InterPro" id="IPR013341">
    <property type="entry name" value="Mandelate_racemase_N_dom"/>
</dbReference>
<dbReference type="SFLD" id="SFLDG00180">
    <property type="entry name" value="muconate_cycloisomerase"/>
    <property type="match status" value="1"/>
</dbReference>
<dbReference type="AlphaFoldDB" id="A0A6I4IW94"/>
<evidence type="ECO:0000256" key="3">
    <source>
        <dbReference type="ARBA" id="ARBA00022842"/>
    </source>
</evidence>
<dbReference type="PANTHER" id="PTHR48073">
    <property type="entry name" value="O-SUCCINYLBENZOATE SYNTHASE-RELATED"/>
    <property type="match status" value="1"/>
</dbReference>
<dbReference type="Gene3D" id="3.30.390.10">
    <property type="entry name" value="Enolase-like, N-terminal domain"/>
    <property type="match status" value="1"/>
</dbReference>
<dbReference type="Proteomes" id="UP000441389">
    <property type="component" value="Unassembled WGS sequence"/>
</dbReference>
<name>A0A6I4IW94_9SPHN</name>
<dbReference type="CDD" id="cd03319">
    <property type="entry name" value="L-Ala-DL-Glu_epimerase"/>
    <property type="match status" value="1"/>
</dbReference>
<evidence type="ECO:0000256" key="7">
    <source>
        <dbReference type="RuleBase" id="RU366006"/>
    </source>
</evidence>
<proteinExistence type="inferred from homology"/>
<dbReference type="GO" id="GO:0016855">
    <property type="term" value="F:racemase and epimerase activity, acting on amino acids and derivatives"/>
    <property type="evidence" value="ECO:0007669"/>
    <property type="project" value="UniProtKB-UniRule"/>
</dbReference>
<dbReference type="SUPFAM" id="SSF54826">
    <property type="entry name" value="Enolase N-terminal domain-like"/>
    <property type="match status" value="1"/>
</dbReference>
<evidence type="ECO:0000256" key="1">
    <source>
        <dbReference type="ARBA" id="ARBA00008031"/>
    </source>
</evidence>
<feature type="active site" description="Proton acceptor; specific for (S)-substrate epimerization" evidence="5">
    <location>
        <position position="249"/>
    </location>
</feature>
<keyword evidence="3 6" id="KW-0460">Magnesium</keyword>
<feature type="active site" description="Proton acceptor; specific for (R)-substrate epimerization" evidence="5">
    <location>
        <position position="151"/>
    </location>
</feature>
<dbReference type="SUPFAM" id="SSF51604">
    <property type="entry name" value="Enolase C-terminal domain-like"/>
    <property type="match status" value="1"/>
</dbReference>
<dbReference type="InterPro" id="IPR036849">
    <property type="entry name" value="Enolase-like_C_sf"/>
</dbReference>
<dbReference type="EMBL" id="WQMS01000001">
    <property type="protein sequence ID" value="MVO76420.1"/>
    <property type="molecule type" value="Genomic_DNA"/>
</dbReference>
<dbReference type="RefSeq" id="WP_157025015.1">
    <property type="nucleotide sequence ID" value="NZ_WQMS01000001.1"/>
</dbReference>
<dbReference type="GO" id="GO:0009063">
    <property type="term" value="P:amino acid catabolic process"/>
    <property type="evidence" value="ECO:0007669"/>
    <property type="project" value="InterPro"/>
</dbReference>
<evidence type="ECO:0000259" key="8">
    <source>
        <dbReference type="SMART" id="SM00922"/>
    </source>
</evidence>
<evidence type="ECO:0000313" key="10">
    <source>
        <dbReference type="Proteomes" id="UP000441389"/>
    </source>
</evidence>
<dbReference type="InterPro" id="IPR029017">
    <property type="entry name" value="Enolase-like_N"/>
</dbReference>
<reference evidence="9 10" key="1">
    <citation type="submission" date="2019-12" db="EMBL/GenBank/DDBJ databases">
        <authorList>
            <person name="Huq M.A."/>
        </authorList>
    </citation>
    <scope>NUCLEOTIDE SEQUENCE [LARGE SCALE GENOMIC DNA]</scope>
    <source>
        <strain evidence="9 10">MAH-20</strain>
    </source>
</reference>
<accession>A0A6I4IW94</accession>
<dbReference type="PROSITE" id="PS00909">
    <property type="entry name" value="MR_MLE_2"/>
    <property type="match status" value="1"/>
</dbReference>
<keyword evidence="4 7" id="KW-0413">Isomerase</keyword>
<feature type="domain" description="Mandelate racemase/muconate lactonizing enzyme C-terminal" evidence="8">
    <location>
        <begin position="132"/>
        <end position="225"/>
    </location>
</feature>
<comment type="cofactor">
    <cofactor evidence="6 7">
        <name>Mg(2+)</name>
        <dbReference type="ChEBI" id="CHEBI:18420"/>
    </cofactor>
    <text evidence="6 7">Binds 1 Mg(2+) ion per subunit.</text>
</comment>
<feature type="binding site" evidence="6">
    <location>
        <position position="178"/>
    </location>
    <ligand>
        <name>Mg(2+)</name>
        <dbReference type="ChEBI" id="CHEBI:18420"/>
    </ligand>
</feature>
<keyword evidence="2 6" id="KW-0479">Metal-binding</keyword>
<protein>
    <recommendedName>
        <fullName evidence="7">Dipeptide epimerase</fullName>
        <ecNumber evidence="7">5.1.1.-</ecNumber>
    </recommendedName>
</protein>
<dbReference type="SMART" id="SM00922">
    <property type="entry name" value="MR_MLE"/>
    <property type="match status" value="1"/>
</dbReference>
<gene>
    <name evidence="9" type="ORF">GON01_00500</name>
</gene>
<dbReference type="EC" id="5.1.1.-" evidence="7"/>
<evidence type="ECO:0000313" key="9">
    <source>
        <dbReference type="EMBL" id="MVO76420.1"/>
    </source>
</evidence>
<evidence type="ECO:0000256" key="5">
    <source>
        <dbReference type="PIRSR" id="PIRSR634603-1"/>
    </source>
</evidence>
<feature type="binding site" evidence="6">
    <location>
        <position position="227"/>
    </location>
    <ligand>
        <name>Mg(2+)</name>
        <dbReference type="ChEBI" id="CHEBI:18420"/>
    </ligand>
</feature>
<dbReference type="Gene3D" id="3.20.20.120">
    <property type="entry name" value="Enolase-like C-terminal domain"/>
    <property type="match status" value="1"/>
</dbReference>
<comment type="caution">
    <text evidence="9">The sequence shown here is derived from an EMBL/GenBank/DDBJ whole genome shotgun (WGS) entry which is preliminary data.</text>
</comment>
<dbReference type="Pfam" id="PF02746">
    <property type="entry name" value="MR_MLE_N"/>
    <property type="match status" value="1"/>
</dbReference>
<organism evidence="9 10">
    <name type="scientific">Sphingomonas horti</name>
    <dbReference type="NCBI Taxonomy" id="2682842"/>
    <lineage>
        <taxon>Bacteria</taxon>
        <taxon>Pseudomonadati</taxon>
        <taxon>Pseudomonadota</taxon>
        <taxon>Alphaproteobacteria</taxon>
        <taxon>Sphingomonadales</taxon>
        <taxon>Sphingomonadaceae</taxon>
        <taxon>Sphingomonas</taxon>
    </lineage>
</organism>
<evidence type="ECO:0000256" key="6">
    <source>
        <dbReference type="PIRSR" id="PIRSR634603-3"/>
    </source>
</evidence>
<dbReference type="Pfam" id="PF13378">
    <property type="entry name" value="MR_MLE_C"/>
    <property type="match status" value="1"/>
</dbReference>
<dbReference type="InterPro" id="IPR029065">
    <property type="entry name" value="Enolase_C-like"/>
</dbReference>
<dbReference type="SFLD" id="SFLDS00001">
    <property type="entry name" value="Enolase"/>
    <property type="match status" value="1"/>
</dbReference>
<dbReference type="GO" id="GO:0006518">
    <property type="term" value="P:peptide metabolic process"/>
    <property type="evidence" value="ECO:0007669"/>
    <property type="project" value="UniProtKB-ARBA"/>
</dbReference>
<feature type="binding site" evidence="6">
    <location>
        <position position="204"/>
    </location>
    <ligand>
        <name>Mg(2+)</name>
        <dbReference type="ChEBI" id="CHEBI:18420"/>
    </ligand>
</feature>
<keyword evidence="10" id="KW-1185">Reference proteome</keyword>
<dbReference type="InterPro" id="IPR013342">
    <property type="entry name" value="Mandelate_racemase_C"/>
</dbReference>
<dbReference type="InterPro" id="IPR018110">
    <property type="entry name" value="Mandel_Rmase/mucon_lact_enz_CS"/>
</dbReference>
<evidence type="ECO:0000256" key="4">
    <source>
        <dbReference type="ARBA" id="ARBA00023235"/>
    </source>
</evidence>
<evidence type="ECO:0000256" key="2">
    <source>
        <dbReference type="ARBA" id="ARBA00022723"/>
    </source>
</evidence>
<dbReference type="GO" id="GO:0000287">
    <property type="term" value="F:magnesium ion binding"/>
    <property type="evidence" value="ECO:0007669"/>
    <property type="project" value="UniProtKB-ARBA"/>
</dbReference>
<dbReference type="InterPro" id="IPR034603">
    <property type="entry name" value="Dipeptide_epimerase"/>
</dbReference>
<comment type="similarity">
    <text evidence="1 7">Belongs to the mandelate racemase/muconate lactonizing enzyme family.</text>
</comment>
<dbReference type="PANTHER" id="PTHR48073:SF2">
    <property type="entry name" value="O-SUCCINYLBENZOATE SYNTHASE"/>
    <property type="match status" value="1"/>
</dbReference>
<sequence>MPALSLDIRTETLRLAAPFRISGYVFETSDVVVVTLSDGEHRGRGEASGVYYTGDDVPAMVAALEAARPAIEAGPGRQELRGLLPPGGARNAVDCALWELEAARAGLPVWQLAGLQSPRPLRTTFTLGAGSPATMAEGARRYAEARSIKIKLTGELDLDIERVRAIRAARPDAWLGVDGNQGFAIGQLDALVAAMQALGVSLIEQPIARGREADLQGYRSPIPIAGDESILSLADVAGAVGRFDVINIKLDKCGGLTEGLMMAEEARRLGLGVMVGNMVGTSLAMAPAFVLGQLCDLVDLDGPTFLTRDCSPAVDYRDGDIWAGPEVWGGAPAKVA</sequence>